<dbReference type="PANTHER" id="PTHR33240:SF15">
    <property type="entry name" value="GAG-PRO-LIKE PROTEIN"/>
    <property type="match status" value="1"/>
</dbReference>
<protein>
    <submittedName>
        <fullName evidence="1">Uncharacterized protein</fullName>
    </submittedName>
</protein>
<dbReference type="AlphaFoldDB" id="A0AAP0GA86"/>
<comment type="caution">
    <text evidence="1">The sequence shown here is derived from an EMBL/GenBank/DDBJ whole genome shotgun (WGS) entry which is preliminary data.</text>
</comment>
<dbReference type="Proteomes" id="UP001418222">
    <property type="component" value="Unassembled WGS sequence"/>
</dbReference>
<evidence type="ECO:0000313" key="1">
    <source>
        <dbReference type="EMBL" id="KAK8947193.1"/>
    </source>
</evidence>
<sequence>MITLPVTMGEFPRQVTHEIQFVVVNSSSAYNAIFGRPVQTIFKAIPSIPHLAMKFPTPGGIGVVRGNQEAAKNCYSRQAQARTIQLESLLPRQEKEELTAYLRSNKDIFAWAPEDMPGIDPFIIQHSLNINPACKPVIQKKRNFAPERLQAIKDEVEKLLSAHFFREVKYPTWVANVVLVKKSSGK</sequence>
<keyword evidence="2" id="KW-1185">Reference proteome</keyword>
<proteinExistence type="predicted"/>
<organism evidence="1 2">
    <name type="scientific">Platanthera zijinensis</name>
    <dbReference type="NCBI Taxonomy" id="2320716"/>
    <lineage>
        <taxon>Eukaryota</taxon>
        <taxon>Viridiplantae</taxon>
        <taxon>Streptophyta</taxon>
        <taxon>Embryophyta</taxon>
        <taxon>Tracheophyta</taxon>
        <taxon>Spermatophyta</taxon>
        <taxon>Magnoliopsida</taxon>
        <taxon>Liliopsida</taxon>
        <taxon>Asparagales</taxon>
        <taxon>Orchidaceae</taxon>
        <taxon>Orchidoideae</taxon>
        <taxon>Orchideae</taxon>
        <taxon>Orchidinae</taxon>
        <taxon>Platanthera</taxon>
    </lineage>
</organism>
<dbReference type="EMBL" id="JBBWWQ010000005">
    <property type="protein sequence ID" value="KAK8947193.1"/>
    <property type="molecule type" value="Genomic_DNA"/>
</dbReference>
<name>A0AAP0GA86_9ASPA</name>
<dbReference type="SUPFAM" id="SSF56672">
    <property type="entry name" value="DNA/RNA polymerases"/>
    <property type="match status" value="1"/>
</dbReference>
<gene>
    <name evidence="1" type="ORF">KSP39_PZI006962</name>
</gene>
<reference evidence="1 2" key="1">
    <citation type="journal article" date="2022" name="Nat. Plants">
        <title>Genomes of leafy and leafless Platanthera orchids illuminate the evolution of mycoheterotrophy.</title>
        <authorList>
            <person name="Li M.H."/>
            <person name="Liu K.W."/>
            <person name="Li Z."/>
            <person name="Lu H.C."/>
            <person name="Ye Q.L."/>
            <person name="Zhang D."/>
            <person name="Wang J.Y."/>
            <person name="Li Y.F."/>
            <person name="Zhong Z.M."/>
            <person name="Liu X."/>
            <person name="Yu X."/>
            <person name="Liu D.K."/>
            <person name="Tu X.D."/>
            <person name="Liu B."/>
            <person name="Hao Y."/>
            <person name="Liao X.Y."/>
            <person name="Jiang Y.T."/>
            <person name="Sun W.H."/>
            <person name="Chen J."/>
            <person name="Chen Y.Q."/>
            <person name="Ai Y."/>
            <person name="Zhai J.W."/>
            <person name="Wu S.S."/>
            <person name="Zhou Z."/>
            <person name="Hsiao Y.Y."/>
            <person name="Wu W.L."/>
            <person name="Chen Y.Y."/>
            <person name="Lin Y.F."/>
            <person name="Hsu J.L."/>
            <person name="Li C.Y."/>
            <person name="Wang Z.W."/>
            <person name="Zhao X."/>
            <person name="Zhong W.Y."/>
            <person name="Ma X.K."/>
            <person name="Ma L."/>
            <person name="Huang J."/>
            <person name="Chen G.Z."/>
            <person name="Huang M.Z."/>
            <person name="Huang L."/>
            <person name="Peng D.H."/>
            <person name="Luo Y.B."/>
            <person name="Zou S.Q."/>
            <person name="Chen S.P."/>
            <person name="Lan S."/>
            <person name="Tsai W.C."/>
            <person name="Van de Peer Y."/>
            <person name="Liu Z.J."/>
        </authorList>
    </citation>
    <scope>NUCLEOTIDE SEQUENCE [LARGE SCALE GENOMIC DNA]</scope>
    <source>
        <strain evidence="1">Lor287</strain>
    </source>
</reference>
<evidence type="ECO:0000313" key="2">
    <source>
        <dbReference type="Proteomes" id="UP001418222"/>
    </source>
</evidence>
<dbReference type="InterPro" id="IPR043502">
    <property type="entry name" value="DNA/RNA_pol_sf"/>
</dbReference>
<accession>A0AAP0GA86</accession>
<dbReference type="PANTHER" id="PTHR33240">
    <property type="entry name" value="OS08G0508500 PROTEIN"/>
    <property type="match status" value="1"/>
</dbReference>
<dbReference type="Gene3D" id="3.10.10.10">
    <property type="entry name" value="HIV Type 1 Reverse Transcriptase, subunit A, domain 1"/>
    <property type="match status" value="1"/>
</dbReference>